<protein>
    <recommendedName>
        <fullName evidence="2">Ig-like domain-containing protein</fullName>
    </recommendedName>
</protein>
<evidence type="ECO:0000313" key="4">
    <source>
        <dbReference type="Proteomes" id="UP000288216"/>
    </source>
</evidence>
<reference evidence="3 4" key="1">
    <citation type="journal article" date="2018" name="Nat. Ecol. Evol.">
        <title>Shark genomes provide insights into elasmobranch evolution and the origin of vertebrates.</title>
        <authorList>
            <person name="Hara Y"/>
            <person name="Yamaguchi K"/>
            <person name="Onimaru K"/>
            <person name="Kadota M"/>
            <person name="Koyanagi M"/>
            <person name="Keeley SD"/>
            <person name="Tatsumi K"/>
            <person name="Tanaka K"/>
            <person name="Motone F"/>
            <person name="Kageyama Y"/>
            <person name="Nozu R"/>
            <person name="Adachi N"/>
            <person name="Nishimura O"/>
            <person name="Nakagawa R"/>
            <person name="Tanegashima C"/>
            <person name="Kiyatake I"/>
            <person name="Matsumoto R"/>
            <person name="Murakumo K"/>
            <person name="Nishida K"/>
            <person name="Terakita A"/>
            <person name="Kuratani S"/>
            <person name="Sato K"/>
            <person name="Hyodo S Kuraku.S."/>
        </authorList>
    </citation>
    <scope>NUCLEOTIDE SEQUENCE [LARGE SCALE GENOMIC DNA]</scope>
</reference>
<comment type="caution">
    <text evidence="3">The sequence shown here is derived from an EMBL/GenBank/DDBJ whole genome shotgun (WGS) entry which is preliminary data.</text>
</comment>
<keyword evidence="1" id="KW-0812">Transmembrane</keyword>
<dbReference type="PANTHER" id="PTHR15264:SF2">
    <property type="entry name" value="PROGRAMMED CELL DEATH PROTEIN 1"/>
    <property type="match status" value="1"/>
</dbReference>
<dbReference type="InterPro" id="IPR007110">
    <property type="entry name" value="Ig-like_dom"/>
</dbReference>
<dbReference type="InterPro" id="IPR036179">
    <property type="entry name" value="Ig-like_dom_sf"/>
</dbReference>
<evidence type="ECO:0000313" key="3">
    <source>
        <dbReference type="EMBL" id="GCB63473.1"/>
    </source>
</evidence>
<keyword evidence="1" id="KW-0472">Membrane</keyword>
<sequence length="289" mass="31722">MLVFTRTARVFSSGTPSRAVKEMTMILFAQQIILVFSVTLWQNALGDSSTLLQDPMTIKKRSGETAVISCNLSGEPFTKDMTLIWYSYINQSQSKIGEIDFEKNSSRCVEQVILTWDLNRATMEMAHLMKNNSGAYGCQLLALSGSVVKKANATNIIVTDSEISIPENRNNTDNVTEKSQNNEAKIQIIVAAVIAAFVIICLLIYILFRFRPKKQGTDASPPAADASCQKAEDPISTVCSMDYAVLKIPGKNNRHNLVSSVASDDSYYATIVFAPQQQATGVQKTITGN</sequence>
<dbReference type="PROSITE" id="PS50835">
    <property type="entry name" value="IG_LIKE"/>
    <property type="match status" value="1"/>
</dbReference>
<dbReference type="Proteomes" id="UP000288216">
    <property type="component" value="Unassembled WGS sequence"/>
</dbReference>
<dbReference type="SUPFAM" id="SSF48726">
    <property type="entry name" value="Immunoglobulin"/>
    <property type="match status" value="1"/>
</dbReference>
<evidence type="ECO:0000256" key="1">
    <source>
        <dbReference type="SAM" id="Phobius"/>
    </source>
</evidence>
<dbReference type="GO" id="GO:0009897">
    <property type="term" value="C:external side of plasma membrane"/>
    <property type="evidence" value="ECO:0007669"/>
    <property type="project" value="TreeGrafter"/>
</dbReference>
<feature type="domain" description="Ig-like" evidence="2">
    <location>
        <begin position="49"/>
        <end position="154"/>
    </location>
</feature>
<dbReference type="InterPro" id="IPR013783">
    <property type="entry name" value="Ig-like_fold"/>
</dbReference>
<organism evidence="3 4">
    <name type="scientific">Scyliorhinus torazame</name>
    <name type="common">Cloudy catshark</name>
    <name type="synonym">Catulus torazame</name>
    <dbReference type="NCBI Taxonomy" id="75743"/>
    <lineage>
        <taxon>Eukaryota</taxon>
        <taxon>Metazoa</taxon>
        <taxon>Chordata</taxon>
        <taxon>Craniata</taxon>
        <taxon>Vertebrata</taxon>
        <taxon>Chondrichthyes</taxon>
        <taxon>Elasmobranchii</taxon>
        <taxon>Galeomorphii</taxon>
        <taxon>Galeoidea</taxon>
        <taxon>Carcharhiniformes</taxon>
        <taxon>Scyliorhinidae</taxon>
        <taxon>Scyliorhinus</taxon>
    </lineage>
</organism>
<keyword evidence="4" id="KW-1185">Reference proteome</keyword>
<dbReference type="STRING" id="75743.A0A401NRE9"/>
<evidence type="ECO:0000259" key="2">
    <source>
        <dbReference type="PROSITE" id="PS50835"/>
    </source>
</evidence>
<name>A0A401NRE9_SCYTO</name>
<dbReference type="PANTHER" id="PTHR15264">
    <property type="entry name" value="PROGRAMMED CELL DEATH PROTEIN 1"/>
    <property type="match status" value="1"/>
</dbReference>
<dbReference type="OrthoDB" id="9940233at2759"/>
<dbReference type="AlphaFoldDB" id="A0A401NRE9"/>
<dbReference type="InterPro" id="IPR042379">
    <property type="entry name" value="PDCD1"/>
</dbReference>
<proteinExistence type="predicted"/>
<dbReference type="EMBL" id="BFAA01006660">
    <property type="protein sequence ID" value="GCB63473.1"/>
    <property type="molecule type" value="Genomic_DNA"/>
</dbReference>
<dbReference type="GO" id="GO:0050777">
    <property type="term" value="P:negative regulation of immune response"/>
    <property type="evidence" value="ECO:0007669"/>
    <property type="project" value="InterPro"/>
</dbReference>
<accession>A0A401NRE9</accession>
<dbReference type="OMA" id="YYATIVF"/>
<feature type="transmembrane region" description="Helical" evidence="1">
    <location>
        <begin position="188"/>
        <end position="208"/>
    </location>
</feature>
<dbReference type="SMART" id="SM00409">
    <property type="entry name" value="IG"/>
    <property type="match status" value="1"/>
</dbReference>
<keyword evidence="1" id="KW-1133">Transmembrane helix</keyword>
<dbReference type="InterPro" id="IPR003599">
    <property type="entry name" value="Ig_sub"/>
</dbReference>
<gene>
    <name evidence="3" type="ORF">scyTo_0013207</name>
</gene>
<dbReference type="Gene3D" id="2.60.40.10">
    <property type="entry name" value="Immunoglobulins"/>
    <property type="match status" value="1"/>
</dbReference>
<dbReference type="GO" id="GO:0070234">
    <property type="term" value="P:positive regulation of T cell apoptotic process"/>
    <property type="evidence" value="ECO:0007669"/>
    <property type="project" value="TreeGrafter"/>
</dbReference>